<evidence type="ECO:0000313" key="4">
    <source>
        <dbReference type="EMBL" id="QKU34425.1"/>
    </source>
</evidence>
<reference evidence="4" key="2">
    <citation type="journal article" date="2018" name="Nat. Commun.">
        <title>Tailed giant Tupanvirus possesses the most complete translational apparatus of the known virosphere.</title>
        <authorList>
            <person name="Abrahao J."/>
            <person name="Silva L."/>
            <person name="Silva L.S."/>
            <person name="Khalil J.Y.B."/>
            <person name="Rodrigues R."/>
            <person name="Arantes T."/>
            <person name="Assis F."/>
            <person name="Boratto P."/>
            <person name="Andrade M."/>
            <person name="Kroon E.G."/>
            <person name="Ribeiro B."/>
            <person name="Bergier I."/>
            <person name="Seligmann H."/>
            <person name="Ghigo E."/>
            <person name="Colson P."/>
            <person name="Levasseur A."/>
            <person name="Kroemer G."/>
            <person name="Raoult D."/>
            <person name="La Scola B."/>
        </authorList>
    </citation>
    <scope>NUCLEOTIDE SEQUENCE [LARGE SCALE GENOMIC DNA]</scope>
    <source>
        <strain evidence="4">Deep ocean</strain>
    </source>
</reference>
<dbReference type="PANTHER" id="PTHR11276">
    <property type="entry name" value="DNA POLYMERASE TYPE-X FAMILY MEMBER"/>
    <property type="match status" value="1"/>
</dbReference>
<dbReference type="GO" id="GO:0003677">
    <property type="term" value="F:DNA binding"/>
    <property type="evidence" value="ECO:0007669"/>
    <property type="project" value="InterPro"/>
</dbReference>
<dbReference type="InterPro" id="IPR002008">
    <property type="entry name" value="DNA_pol_X_beta-like"/>
</dbReference>
<dbReference type="PANTHER" id="PTHR11276:SF28">
    <property type="entry name" value="DNA POLYMERASE LAMBDA"/>
    <property type="match status" value="1"/>
</dbReference>
<dbReference type="PRINTS" id="PR00870">
    <property type="entry name" value="DNAPOLXBETA"/>
</dbReference>
<sequence>MSLGFEIKSEADIKGIPGIGKGTLVRIKEILETGKLSELQSFGDNKELSKINNIQELLKVIGVGDRLARKLVIELGVTTVGQLRDVVAKGKVRVSRQVVLGLKYHDILERNIPRKEIQQIEKYLIKKAAEIDPNLHVMICGSYRRGRLVSGDIDAMLYHPNVKFVLRFYL</sequence>
<accession>A0A6N1NH50</accession>
<name>A0A6N1NH50_9VIRU</name>
<dbReference type="InterPro" id="IPR027421">
    <property type="entry name" value="DNA_pol_lamdba_lyase_dom_sf"/>
</dbReference>
<evidence type="ECO:0000259" key="3">
    <source>
        <dbReference type="Pfam" id="PF14792"/>
    </source>
</evidence>
<organism evidence="4">
    <name type="scientific">Tupanvirus deep ocean</name>
    <dbReference type="NCBI Taxonomy" id="2126984"/>
    <lineage>
        <taxon>Viruses</taxon>
        <taxon>Varidnaviria</taxon>
        <taxon>Bamfordvirae</taxon>
        <taxon>Nucleocytoviricota</taxon>
        <taxon>Megaviricetes</taxon>
        <taxon>Imitervirales</taxon>
        <taxon>Mimiviridae</taxon>
        <taxon>Megamimivirinae</taxon>
        <taxon>Tupanvirus</taxon>
        <taxon>Tupanvirus altamarinense</taxon>
    </lineage>
</organism>
<dbReference type="InterPro" id="IPR043519">
    <property type="entry name" value="NT_sf"/>
</dbReference>
<dbReference type="GO" id="GO:0003887">
    <property type="term" value="F:DNA-directed DNA polymerase activity"/>
    <property type="evidence" value="ECO:0007669"/>
    <property type="project" value="InterPro"/>
</dbReference>
<dbReference type="EMBL" id="MF405918">
    <property type="protein sequence ID" value="QKU34425.1"/>
    <property type="molecule type" value="Genomic_DNA"/>
</dbReference>
<dbReference type="GO" id="GO:0006303">
    <property type="term" value="P:double-strand break repair via nonhomologous end joining"/>
    <property type="evidence" value="ECO:0007669"/>
    <property type="project" value="TreeGrafter"/>
</dbReference>
<feature type="domain" description="DNA polymerase beta palm" evidence="3">
    <location>
        <begin position="112"/>
        <end position="163"/>
    </location>
</feature>
<keyword evidence="1" id="KW-0237">DNA synthesis</keyword>
<keyword evidence="2" id="KW-0235">DNA replication</keyword>
<evidence type="ECO:0000256" key="2">
    <source>
        <dbReference type="ARBA" id="ARBA00022705"/>
    </source>
</evidence>
<dbReference type="Pfam" id="PF14792">
    <property type="entry name" value="DNA_pol_B_palm"/>
    <property type="match status" value="1"/>
</dbReference>
<dbReference type="Gene3D" id="1.10.150.20">
    <property type="entry name" value="5' to 3' exonuclease, C-terminal subdomain"/>
    <property type="match status" value="1"/>
</dbReference>
<evidence type="ECO:0000256" key="1">
    <source>
        <dbReference type="ARBA" id="ARBA00022634"/>
    </source>
</evidence>
<dbReference type="Gene3D" id="1.10.150.110">
    <property type="entry name" value="DNA polymerase beta, N-terminal domain-like"/>
    <property type="match status" value="1"/>
</dbReference>
<dbReference type="Gene3D" id="3.30.460.10">
    <property type="entry name" value="Beta Polymerase, domain 2"/>
    <property type="match status" value="1"/>
</dbReference>
<dbReference type="SUPFAM" id="SSF81301">
    <property type="entry name" value="Nucleotidyltransferase"/>
    <property type="match status" value="1"/>
</dbReference>
<dbReference type="InterPro" id="IPR028207">
    <property type="entry name" value="DNA_pol_B_palm_palm"/>
</dbReference>
<dbReference type="RefSeq" id="YP_010781056.1">
    <property type="nucleotide sequence ID" value="NC_075038.1"/>
</dbReference>
<proteinExistence type="predicted"/>
<dbReference type="KEGG" id="vg:80517747"/>
<protein>
    <submittedName>
        <fullName evidence="4">Mg586 protein</fullName>
    </submittedName>
</protein>
<dbReference type="InterPro" id="IPR022312">
    <property type="entry name" value="DNA_pol_X"/>
</dbReference>
<dbReference type="GeneID" id="80517747"/>
<dbReference type="SUPFAM" id="SSF81585">
    <property type="entry name" value="PsbU/PolX domain-like"/>
    <property type="match status" value="1"/>
</dbReference>
<dbReference type="SUPFAM" id="SSF47802">
    <property type="entry name" value="DNA polymerase beta, N-terminal domain-like"/>
    <property type="match status" value="1"/>
</dbReference>
<reference evidence="4" key="1">
    <citation type="submission" date="2017-06" db="EMBL/GenBank/DDBJ databases">
        <authorList>
            <person name="Assis F.L."/>
            <person name="Abrahao J.S."/>
            <person name="Silva L."/>
            <person name="Khalil J.B."/>
            <person name="Rodrigues R."/>
            <person name="Silva L.S."/>
            <person name="Boratto P."/>
            <person name="Andrade M."/>
            <person name="Kroon E.G."/>
            <person name="Ribeiro B."/>
            <person name="Bergier I."/>
            <person name="Seligmann H."/>
            <person name="Ghigo E."/>
            <person name="Colson P."/>
            <person name="Levasseur A."/>
            <person name="Raoult D."/>
            <person name="Scola B.L."/>
        </authorList>
    </citation>
    <scope>NUCLEOTIDE SEQUENCE</scope>
    <source>
        <strain evidence="4">Deep ocean</strain>
    </source>
</reference>